<protein>
    <submittedName>
        <fullName evidence="3">Glycosyltransferase</fullName>
    </submittedName>
</protein>
<keyword evidence="3" id="KW-0808">Transferase</keyword>
<dbReference type="PANTHER" id="PTHR22916">
    <property type="entry name" value="GLYCOSYLTRANSFERASE"/>
    <property type="match status" value="1"/>
</dbReference>
<dbReference type="GO" id="GO:0016758">
    <property type="term" value="F:hexosyltransferase activity"/>
    <property type="evidence" value="ECO:0007669"/>
    <property type="project" value="UniProtKB-ARBA"/>
</dbReference>
<dbReference type="Gene3D" id="3.90.550.10">
    <property type="entry name" value="Spore Coat Polysaccharide Biosynthesis Protein SpsA, Chain A"/>
    <property type="match status" value="1"/>
</dbReference>
<evidence type="ECO:0000259" key="2">
    <source>
        <dbReference type="Pfam" id="PF00535"/>
    </source>
</evidence>
<dbReference type="EMBL" id="RXHU01000062">
    <property type="protein sequence ID" value="RTE07925.1"/>
    <property type="molecule type" value="Genomic_DNA"/>
</dbReference>
<keyword evidence="4" id="KW-1185">Reference proteome</keyword>
<dbReference type="InterPro" id="IPR001173">
    <property type="entry name" value="Glyco_trans_2-like"/>
</dbReference>
<dbReference type="CDD" id="cd06433">
    <property type="entry name" value="GT_2_WfgS_like"/>
    <property type="match status" value="1"/>
</dbReference>
<dbReference type="AlphaFoldDB" id="A0A3S0BTD0"/>
<dbReference type="PANTHER" id="PTHR22916:SF3">
    <property type="entry name" value="UDP-GLCNAC:BETAGAL BETA-1,3-N-ACETYLGLUCOSAMINYLTRANSFERASE-LIKE PROTEIN 1"/>
    <property type="match status" value="1"/>
</dbReference>
<dbReference type="Proteomes" id="UP000276128">
    <property type="component" value="Unassembled WGS sequence"/>
</dbReference>
<name>A0A3S0BTD0_9BACL</name>
<dbReference type="SUPFAM" id="SSF53448">
    <property type="entry name" value="Nucleotide-diphospho-sugar transferases"/>
    <property type="match status" value="1"/>
</dbReference>
<dbReference type="OrthoDB" id="9785185at2"/>
<feature type="domain" description="Glycosyltransferase 2-like" evidence="2">
    <location>
        <begin position="13"/>
        <end position="139"/>
    </location>
</feature>
<gene>
    <name evidence="3" type="ORF">EJQ19_19965</name>
</gene>
<reference evidence="3 4" key="1">
    <citation type="submission" date="2018-12" db="EMBL/GenBank/DDBJ databases">
        <title>Bacillus ochoae sp. nov., Paenibacillus whitsoniae sp. nov., Paenibacillus spiritus sp. nov. Isolated from the Mars Exploration Rover during spacecraft assembly.</title>
        <authorList>
            <person name="Seuylemezian A."/>
            <person name="Vaishampayan P."/>
        </authorList>
    </citation>
    <scope>NUCLEOTIDE SEQUENCE [LARGE SCALE GENOMIC DNA]</scope>
    <source>
        <strain evidence="3 4">MER 54</strain>
    </source>
</reference>
<accession>A0A3S0BTD0</accession>
<evidence type="ECO:0000313" key="4">
    <source>
        <dbReference type="Proteomes" id="UP000276128"/>
    </source>
</evidence>
<comment type="caution">
    <text evidence="3">The sequence shown here is derived from an EMBL/GenBank/DDBJ whole genome shotgun (WGS) entry which is preliminary data.</text>
</comment>
<proteinExistence type="inferred from homology"/>
<dbReference type="InterPro" id="IPR029044">
    <property type="entry name" value="Nucleotide-diphossugar_trans"/>
</dbReference>
<comment type="similarity">
    <text evidence="1">Belongs to the glycosyltransferase 2 family.</text>
</comment>
<dbReference type="Pfam" id="PF00535">
    <property type="entry name" value="Glycos_transf_2"/>
    <property type="match status" value="1"/>
</dbReference>
<sequence>MNLMLPIRGPKISIITASYNSESTIKQTIQSVSEQTYSNIEYIVIDGGSIDRTKDILRANRSSISHLVSEPDKGIYDAFNKGVSKSTGDIIYFLNSDDSLYDQYVIEDIARFFVEHPEADFLCAKVLAKEFNSDFSYKMGKYMTLDDFKSGQTYPHQGFFAKKKLFERYKGFNLKYKLAADLDFMLKCFEDNNNSFHFLDRIVALFRLGGASNGSSGRQDTINEANFILREHFGVEDQLTAIAPKEELQGLYKSWLEKLLLNKRGISSVLKDLNVNRIAIFGAMKTGLYLLEDCLQFGVEVLTFLDNNQAMHNEFTRGVSIQSPDWLRSHHSQIDGVVISVEGPVDHAIRNQIFSIAGSEIKVFTWKELILLL</sequence>
<evidence type="ECO:0000256" key="1">
    <source>
        <dbReference type="ARBA" id="ARBA00006739"/>
    </source>
</evidence>
<evidence type="ECO:0000313" key="3">
    <source>
        <dbReference type="EMBL" id="RTE07925.1"/>
    </source>
</evidence>
<organism evidence="3 4">
    <name type="scientific">Paenibacillus whitsoniae</name>
    <dbReference type="NCBI Taxonomy" id="2496558"/>
    <lineage>
        <taxon>Bacteria</taxon>
        <taxon>Bacillati</taxon>
        <taxon>Bacillota</taxon>
        <taxon>Bacilli</taxon>
        <taxon>Bacillales</taxon>
        <taxon>Paenibacillaceae</taxon>
        <taxon>Paenibacillus</taxon>
    </lineage>
</organism>